<dbReference type="Proteomes" id="UP001523216">
    <property type="component" value="Unassembled WGS sequence"/>
</dbReference>
<proteinExistence type="predicted"/>
<sequence>MDLTRRCVLGVKLVDGAGLDRGRPLAGVDGCRDRPARQLLIRHRSLPGRVRTEGLAGAFGDEGLSGKGRRSRRAFESGNHITRRVVDELGVHDVVIDRTRGPRNDGLLIDQLEFDQLDLDGLGVEVHALNTEPGRRRVVAAVFRVAFQRPLADTPIVKRVGGVRAPLFAQVLQAGFRHSRSGPPEGSQRLRTGREGLRRGRPRRAAPRGAVSCRVQSRRARLREVAPRCFGMLGIAPRCFGMLGIALRCFGMRRVAPRCFGMLGVVPRRLGMRGDGLRRA</sequence>
<accession>A0ABT0Y6I6</accession>
<evidence type="ECO:0000313" key="3">
    <source>
        <dbReference type="Proteomes" id="UP001523216"/>
    </source>
</evidence>
<gene>
    <name evidence="2" type="ORF">LXN57_29030</name>
</gene>
<organism evidence="2 3">
    <name type="scientific">Paractinoplanes hotanensis</name>
    <dbReference type="NCBI Taxonomy" id="2906497"/>
    <lineage>
        <taxon>Bacteria</taxon>
        <taxon>Bacillati</taxon>
        <taxon>Actinomycetota</taxon>
        <taxon>Actinomycetes</taxon>
        <taxon>Micromonosporales</taxon>
        <taxon>Micromonosporaceae</taxon>
        <taxon>Paractinoplanes</taxon>
    </lineage>
</organism>
<feature type="region of interest" description="Disordered" evidence="1">
    <location>
        <begin position="178"/>
        <end position="209"/>
    </location>
</feature>
<keyword evidence="3" id="KW-1185">Reference proteome</keyword>
<evidence type="ECO:0000256" key="1">
    <source>
        <dbReference type="SAM" id="MobiDB-lite"/>
    </source>
</evidence>
<reference evidence="2 3" key="1">
    <citation type="submission" date="2022-06" db="EMBL/GenBank/DDBJ databases">
        <title>Actinoplanes abujensis sp. nov., isolated from Nigerian arid soil.</title>
        <authorList>
            <person name="Ding P."/>
        </authorList>
    </citation>
    <scope>NUCLEOTIDE SEQUENCE [LARGE SCALE GENOMIC DNA]</scope>
    <source>
        <strain evidence="3">TRM88002</strain>
    </source>
</reference>
<evidence type="ECO:0000313" key="2">
    <source>
        <dbReference type="EMBL" id="MCM4081626.1"/>
    </source>
</evidence>
<protein>
    <submittedName>
        <fullName evidence="2">Uncharacterized protein</fullName>
    </submittedName>
</protein>
<name>A0ABT0Y6I6_9ACTN</name>
<dbReference type="EMBL" id="JAMQOL010000041">
    <property type="protein sequence ID" value="MCM4081626.1"/>
    <property type="molecule type" value="Genomic_DNA"/>
</dbReference>
<comment type="caution">
    <text evidence="2">The sequence shown here is derived from an EMBL/GenBank/DDBJ whole genome shotgun (WGS) entry which is preliminary data.</text>
</comment>